<evidence type="ECO:0000256" key="1">
    <source>
        <dbReference type="ARBA" id="ARBA00009964"/>
    </source>
</evidence>
<organism evidence="3">
    <name type="scientific">Aeromonas sp. 19NY04SH05-1</name>
    <dbReference type="NCBI Taxonomy" id="2920537"/>
    <lineage>
        <taxon>Bacteria</taxon>
        <taxon>Pseudomonadati</taxon>
        <taxon>Pseudomonadota</taxon>
        <taxon>Gammaproteobacteria</taxon>
        <taxon>Aeromonadales</taxon>
        <taxon>Aeromonadaceae</taxon>
        <taxon>Aeromonas</taxon>
    </lineage>
</organism>
<dbReference type="PROSITE" id="PS50994">
    <property type="entry name" value="INTEGRASE"/>
    <property type="match status" value="1"/>
</dbReference>
<dbReference type="Pfam" id="PF01527">
    <property type="entry name" value="HTH_Tnp_1"/>
    <property type="match status" value="1"/>
</dbReference>
<gene>
    <name evidence="3" type="ORF">MRK42_06460</name>
</gene>
<dbReference type="Pfam" id="PF00665">
    <property type="entry name" value="rve"/>
    <property type="match status" value="1"/>
</dbReference>
<dbReference type="GO" id="GO:0015074">
    <property type="term" value="P:DNA integration"/>
    <property type="evidence" value="ECO:0007669"/>
    <property type="project" value="InterPro"/>
</dbReference>
<dbReference type="GO" id="GO:0004803">
    <property type="term" value="F:transposase activity"/>
    <property type="evidence" value="ECO:0007669"/>
    <property type="project" value="InterPro"/>
</dbReference>
<dbReference type="InterPro" id="IPR025948">
    <property type="entry name" value="HTH-like_dom"/>
</dbReference>
<dbReference type="EMBL" id="CP095328">
    <property type="protein sequence ID" value="XAG42621.1"/>
    <property type="molecule type" value="Genomic_DNA"/>
</dbReference>
<dbReference type="Gene3D" id="1.10.10.60">
    <property type="entry name" value="Homeodomain-like"/>
    <property type="match status" value="1"/>
</dbReference>
<dbReference type="InterPro" id="IPR009057">
    <property type="entry name" value="Homeodomain-like_sf"/>
</dbReference>
<accession>A0AAU6TBX0</accession>
<dbReference type="InterPro" id="IPR050900">
    <property type="entry name" value="Transposase_IS3/IS150/IS904"/>
</dbReference>
<dbReference type="InterPro" id="IPR002514">
    <property type="entry name" value="Transposase_8"/>
</dbReference>
<dbReference type="AlphaFoldDB" id="A0AAU6TBX0"/>
<reference evidence="3" key="1">
    <citation type="submission" date="2022-03" db="EMBL/GenBank/DDBJ databases">
        <title>Sea Food Isolates.</title>
        <authorList>
            <person name="Li C."/>
        </authorList>
    </citation>
    <scope>NUCLEOTIDE SEQUENCE</scope>
    <source>
        <strain evidence="3">19NY04SH05-1</strain>
    </source>
</reference>
<feature type="domain" description="Integrase catalytic" evidence="2">
    <location>
        <begin position="221"/>
        <end position="384"/>
    </location>
</feature>
<dbReference type="PANTHER" id="PTHR46889:SF4">
    <property type="entry name" value="TRANSPOSASE INSO FOR INSERTION SEQUENCE ELEMENT IS911B-RELATED"/>
    <property type="match status" value="1"/>
</dbReference>
<dbReference type="GO" id="GO:0006313">
    <property type="term" value="P:DNA transposition"/>
    <property type="evidence" value="ECO:0007669"/>
    <property type="project" value="InterPro"/>
</dbReference>
<dbReference type="InterPro" id="IPR001584">
    <property type="entry name" value="Integrase_cat-core"/>
</dbReference>
<proteinExistence type="inferred from homology"/>
<dbReference type="SUPFAM" id="SSF46689">
    <property type="entry name" value="Homeodomain-like"/>
    <property type="match status" value="1"/>
</dbReference>
<dbReference type="InterPro" id="IPR036397">
    <property type="entry name" value="RNaseH_sf"/>
</dbReference>
<comment type="similarity">
    <text evidence="1">Belongs to the transposase 8 family.</text>
</comment>
<protein>
    <submittedName>
        <fullName evidence="3">IS3 family transposase</fullName>
    </submittedName>
</protein>
<evidence type="ECO:0000313" key="3">
    <source>
        <dbReference type="EMBL" id="XAG42621.1"/>
    </source>
</evidence>
<dbReference type="PANTHER" id="PTHR46889">
    <property type="entry name" value="TRANSPOSASE INSF FOR INSERTION SEQUENCE IS3B-RELATED"/>
    <property type="match status" value="1"/>
</dbReference>
<dbReference type="RefSeq" id="WP_252657436.1">
    <property type="nucleotide sequence ID" value="NZ_CP095328.1"/>
</dbReference>
<dbReference type="NCBIfam" id="NF033516">
    <property type="entry name" value="transpos_IS3"/>
    <property type="match status" value="1"/>
</dbReference>
<evidence type="ECO:0000259" key="2">
    <source>
        <dbReference type="PROSITE" id="PS50994"/>
    </source>
</evidence>
<dbReference type="Pfam" id="PF13333">
    <property type="entry name" value="rve_2"/>
    <property type="match status" value="1"/>
</dbReference>
<dbReference type="InterPro" id="IPR048020">
    <property type="entry name" value="Transpos_IS3"/>
</dbReference>
<dbReference type="Gene3D" id="3.30.420.10">
    <property type="entry name" value="Ribonuclease H-like superfamily/Ribonuclease H"/>
    <property type="match status" value="1"/>
</dbReference>
<dbReference type="GO" id="GO:0003677">
    <property type="term" value="F:DNA binding"/>
    <property type="evidence" value="ECO:0007669"/>
    <property type="project" value="InterPro"/>
</dbReference>
<sequence length="390" mass="43871">MKSREHYSPAFRAEAVRLVLEQGLSQAEAATRRLGIAKCTLSNWVVAAKGGKDTSAIPGARSVAELEAEVARLRKALAQASMERDIIKKAAGVLCSGVTAKYAWIVKQQDLYPISVICRVLEVSRAGFYHWRQRPPSQRQQEDERLKVAIRAAHSKTRQTYGAARLQAELAAEGFYAGRDRIGRLRREMGLSCKQKRKFKATTHSAHSLPVADNLLGQVFAPTKPNEVWTGDITYIATDEGWLYLAGLKDVFTCEIVGYAMGERMTTGLVNQALFRAVQQKRPPVGLIHHTDRGSQYCAKAYRALQVQFGMQTSMSRKGSCFDNAPIESFWGALKNELVHHHRFKTRAEAKAAIQEYIEIFYNRQRRHSRLGNVSPAEYNKRYWRTAQAA</sequence>
<dbReference type="Pfam" id="PF13276">
    <property type="entry name" value="HTH_21"/>
    <property type="match status" value="1"/>
</dbReference>
<dbReference type="SUPFAM" id="SSF53098">
    <property type="entry name" value="Ribonuclease H-like"/>
    <property type="match status" value="1"/>
</dbReference>
<name>A0AAU6TBX0_9GAMM</name>
<dbReference type="InterPro" id="IPR012337">
    <property type="entry name" value="RNaseH-like_sf"/>
</dbReference>